<evidence type="ECO:0000256" key="2">
    <source>
        <dbReference type="ARBA" id="ARBA00022837"/>
    </source>
</evidence>
<dbReference type="GO" id="GO:0005509">
    <property type="term" value="F:calcium ion binding"/>
    <property type="evidence" value="ECO:0007669"/>
    <property type="project" value="InterPro"/>
</dbReference>
<dbReference type="SMART" id="SM00054">
    <property type="entry name" value="EFh"/>
    <property type="match status" value="3"/>
</dbReference>
<dbReference type="InterPro" id="IPR002048">
    <property type="entry name" value="EF_hand_dom"/>
</dbReference>
<dbReference type="GO" id="GO:0016460">
    <property type="term" value="C:myosin II complex"/>
    <property type="evidence" value="ECO:0007669"/>
    <property type="project" value="TreeGrafter"/>
</dbReference>
<feature type="domain" description="EF-hand" evidence="4">
    <location>
        <begin position="52"/>
        <end position="87"/>
    </location>
</feature>
<dbReference type="InterPro" id="IPR011992">
    <property type="entry name" value="EF-hand-dom_pair"/>
</dbReference>
<organism evidence="5">
    <name type="scientific">Haptolina brevifila</name>
    <dbReference type="NCBI Taxonomy" id="156173"/>
    <lineage>
        <taxon>Eukaryota</taxon>
        <taxon>Haptista</taxon>
        <taxon>Haptophyta</taxon>
        <taxon>Prymnesiophyceae</taxon>
        <taxon>Prymnesiales</taxon>
        <taxon>Prymnesiaceae</taxon>
        <taxon>Haptolina</taxon>
    </lineage>
</organism>
<dbReference type="AlphaFoldDB" id="A0A7S2N8K9"/>
<dbReference type="PANTHER" id="PTHR23048:SF0">
    <property type="entry name" value="CALMODULIN LIKE 3"/>
    <property type="match status" value="1"/>
</dbReference>
<proteinExistence type="predicted"/>
<gene>
    <name evidence="5" type="ORF">CBRE1094_LOCUS36187</name>
</gene>
<keyword evidence="2" id="KW-0106">Calcium</keyword>
<evidence type="ECO:0000259" key="4">
    <source>
        <dbReference type="PROSITE" id="PS50222"/>
    </source>
</evidence>
<dbReference type="FunFam" id="1.10.238.10:FF:000178">
    <property type="entry name" value="Calmodulin-2 A"/>
    <property type="match status" value="1"/>
</dbReference>
<keyword evidence="1" id="KW-0677">Repeat</keyword>
<dbReference type="InterPro" id="IPR018247">
    <property type="entry name" value="EF_Hand_1_Ca_BS"/>
</dbReference>
<dbReference type="PROSITE" id="PS00018">
    <property type="entry name" value="EF_HAND_1"/>
    <property type="match status" value="2"/>
</dbReference>
<protein>
    <recommendedName>
        <fullName evidence="4">EF-hand domain-containing protein</fullName>
    </recommendedName>
</protein>
<feature type="region of interest" description="Disordered" evidence="3">
    <location>
        <begin position="214"/>
        <end position="296"/>
    </location>
</feature>
<dbReference type="SUPFAM" id="SSF47473">
    <property type="entry name" value="EF-hand"/>
    <property type="match status" value="1"/>
</dbReference>
<feature type="domain" description="EF-hand" evidence="4">
    <location>
        <begin position="88"/>
        <end position="123"/>
    </location>
</feature>
<evidence type="ECO:0000256" key="3">
    <source>
        <dbReference type="SAM" id="MobiDB-lite"/>
    </source>
</evidence>
<dbReference type="EMBL" id="HBGU01066362">
    <property type="protein sequence ID" value="CAD9525952.1"/>
    <property type="molecule type" value="Transcribed_RNA"/>
</dbReference>
<name>A0A7S2N8K9_9EUKA</name>
<dbReference type="PANTHER" id="PTHR23048">
    <property type="entry name" value="MYOSIN LIGHT CHAIN 1, 3"/>
    <property type="match status" value="1"/>
</dbReference>
<dbReference type="CDD" id="cd00051">
    <property type="entry name" value="EFh"/>
    <property type="match status" value="1"/>
</dbReference>
<dbReference type="Gene3D" id="1.10.238.10">
    <property type="entry name" value="EF-hand"/>
    <property type="match status" value="2"/>
</dbReference>
<dbReference type="InterPro" id="IPR050230">
    <property type="entry name" value="CALM/Myosin/TropC-like"/>
</dbReference>
<sequence>MGGMMSCGFSAQVQPIGYAETDDLPDVLKVQFIPPIPKLDPENKWLPLLTPAQLVEIQTAFKRFDKDGDGHVEPKEIQRIMKDVGVDLPPSEVQKLIASVDDDGSGTVEFDEFVGILASNMIEHDGRAELETAFGLFDQGKTGYLDVQHARALLCNAGSRPLRADEVDALLSELQTDATGRIPMQSFMDMQCWDIPAARKNVLIASVVEDVSSTAGGAGGAGPDSLGPPRASQPPSSLPPSAPGSVPGSAEGGRSDNGSDGSGSGSISSGLVARPLGSAPPATDVHDRMQSPATDP</sequence>
<accession>A0A7S2N8K9</accession>
<evidence type="ECO:0000313" key="5">
    <source>
        <dbReference type="EMBL" id="CAD9525952.1"/>
    </source>
</evidence>
<dbReference type="Pfam" id="PF13499">
    <property type="entry name" value="EF-hand_7"/>
    <property type="match status" value="1"/>
</dbReference>
<reference evidence="5" key="1">
    <citation type="submission" date="2021-01" db="EMBL/GenBank/DDBJ databases">
        <authorList>
            <person name="Corre E."/>
            <person name="Pelletier E."/>
            <person name="Niang G."/>
            <person name="Scheremetjew M."/>
            <person name="Finn R."/>
            <person name="Kale V."/>
            <person name="Holt S."/>
            <person name="Cochrane G."/>
            <person name="Meng A."/>
            <person name="Brown T."/>
            <person name="Cohen L."/>
        </authorList>
    </citation>
    <scope>NUCLEOTIDE SEQUENCE</scope>
    <source>
        <strain evidence="5">UTEX LB 985</strain>
    </source>
</reference>
<evidence type="ECO:0000256" key="1">
    <source>
        <dbReference type="ARBA" id="ARBA00022737"/>
    </source>
</evidence>
<dbReference type="PROSITE" id="PS50222">
    <property type="entry name" value="EF_HAND_2"/>
    <property type="match status" value="2"/>
</dbReference>